<evidence type="ECO:0000313" key="7">
    <source>
        <dbReference type="EMBL" id="SVB54249.1"/>
    </source>
</evidence>
<dbReference type="GO" id="GO:0005886">
    <property type="term" value="C:plasma membrane"/>
    <property type="evidence" value="ECO:0007669"/>
    <property type="project" value="TreeGrafter"/>
</dbReference>
<dbReference type="GO" id="GO:0016627">
    <property type="term" value="F:oxidoreductase activity, acting on the CH-CH group of donors"/>
    <property type="evidence" value="ECO:0007669"/>
    <property type="project" value="InterPro"/>
</dbReference>
<dbReference type="Gene3D" id="1.10.540.10">
    <property type="entry name" value="Acyl-CoA dehydrogenase/oxidase, N-terminal domain"/>
    <property type="match status" value="1"/>
</dbReference>
<evidence type="ECO:0000259" key="6">
    <source>
        <dbReference type="Pfam" id="PF02771"/>
    </source>
</evidence>
<dbReference type="InterPro" id="IPR046373">
    <property type="entry name" value="Acyl-CoA_Oxase/DH_mid-dom_sf"/>
</dbReference>
<dbReference type="InterPro" id="IPR013786">
    <property type="entry name" value="AcylCoA_DH/ox_N"/>
</dbReference>
<dbReference type="InterPro" id="IPR037069">
    <property type="entry name" value="AcylCoA_DH/ox_N_sf"/>
</dbReference>
<feature type="domain" description="Acyl-CoA oxidase/dehydrogenase middle" evidence="5">
    <location>
        <begin position="154"/>
        <end position="246"/>
    </location>
</feature>
<dbReference type="Gene3D" id="1.20.140.10">
    <property type="entry name" value="Butyryl-CoA Dehydrogenase, subunit A, domain 3"/>
    <property type="match status" value="1"/>
</dbReference>
<comment type="cofactor">
    <cofactor evidence="1">
        <name>FAD</name>
        <dbReference type="ChEBI" id="CHEBI:57692"/>
    </cofactor>
</comment>
<dbReference type="Gene3D" id="2.40.110.10">
    <property type="entry name" value="Butyryl-CoA Dehydrogenase, subunit A, domain 2"/>
    <property type="match status" value="1"/>
</dbReference>
<dbReference type="GO" id="GO:0050660">
    <property type="term" value="F:flavin adenine dinucleotide binding"/>
    <property type="evidence" value="ECO:0007669"/>
    <property type="project" value="InterPro"/>
</dbReference>
<dbReference type="InterPro" id="IPR009100">
    <property type="entry name" value="AcylCoA_DH/oxidase_NM_dom_sf"/>
</dbReference>
<dbReference type="AlphaFoldDB" id="A0A382EV21"/>
<keyword evidence="3" id="KW-0274">FAD</keyword>
<keyword evidence="2" id="KW-0285">Flavoprotein</keyword>
<evidence type="ECO:0000256" key="2">
    <source>
        <dbReference type="ARBA" id="ARBA00022630"/>
    </source>
</evidence>
<evidence type="ECO:0000256" key="1">
    <source>
        <dbReference type="ARBA" id="ARBA00001974"/>
    </source>
</evidence>
<evidence type="ECO:0000256" key="3">
    <source>
        <dbReference type="ARBA" id="ARBA00022827"/>
    </source>
</evidence>
<dbReference type="FunFam" id="2.40.110.10:FF:000011">
    <property type="entry name" value="Acyl-CoA dehydrogenase FadE34"/>
    <property type="match status" value="1"/>
</dbReference>
<name>A0A382EV21_9ZZZZ</name>
<dbReference type="InterPro" id="IPR006091">
    <property type="entry name" value="Acyl-CoA_Oxase/DH_mid-dom"/>
</dbReference>
<accession>A0A382EV21</accession>
<feature type="non-terminal residue" evidence="7">
    <location>
        <position position="343"/>
    </location>
</feature>
<evidence type="ECO:0000259" key="5">
    <source>
        <dbReference type="Pfam" id="PF02770"/>
    </source>
</evidence>
<sequence length="343" mass="37659">MSLGFQEFTLAEEVLVETFTEQCEAWLAEHGTRSVASSIDDDVWGVGDFSVSVFHDMAFEEEEAHLSALRQWNRQKAEEGYHAIVWSEDYGGLGLSQAHARAFGRVERRYQVPDSHELFSVTIGLMAPTIQTFGTPEQKDRWIADLLATNIYCCQLFSEPGAGSDLASLGCRAVRDGDEWIVTGQKVWSSGAQFADYGLLISRSDVDTPKHKGMTAFMVPFDTPGVEVRPIKQMSGGTSFNEVFFSEARLGDEMRVGDVGEGWKVALTTLGFERDHSATGGGSGRRPGGSWQQLRSTAEALEVTGEPVVRDAMMRLYLHLQSEGHLNRRAADLARGGTPGPEG</sequence>
<dbReference type="SUPFAM" id="SSF56645">
    <property type="entry name" value="Acyl-CoA dehydrogenase NM domain-like"/>
    <property type="match status" value="1"/>
</dbReference>
<proteinExistence type="predicted"/>
<dbReference type="PANTHER" id="PTHR43292">
    <property type="entry name" value="ACYL-COA DEHYDROGENASE"/>
    <property type="match status" value="1"/>
</dbReference>
<reference evidence="7" key="1">
    <citation type="submission" date="2018-05" db="EMBL/GenBank/DDBJ databases">
        <authorList>
            <person name="Lanie J.A."/>
            <person name="Ng W.-L."/>
            <person name="Kazmierczak K.M."/>
            <person name="Andrzejewski T.M."/>
            <person name="Davidsen T.M."/>
            <person name="Wayne K.J."/>
            <person name="Tettelin H."/>
            <person name="Glass J.I."/>
            <person name="Rusch D."/>
            <person name="Podicherti R."/>
            <person name="Tsui H.-C.T."/>
            <person name="Winkler M.E."/>
        </authorList>
    </citation>
    <scope>NUCLEOTIDE SEQUENCE</scope>
</reference>
<gene>
    <name evidence="7" type="ORF">METZ01_LOCUS207103</name>
</gene>
<dbReference type="Pfam" id="PF02770">
    <property type="entry name" value="Acyl-CoA_dh_M"/>
    <property type="match status" value="1"/>
</dbReference>
<dbReference type="PANTHER" id="PTHR43292:SF4">
    <property type="entry name" value="ACYL-COA DEHYDROGENASE FADE34"/>
    <property type="match status" value="1"/>
</dbReference>
<evidence type="ECO:0008006" key="8">
    <source>
        <dbReference type="Google" id="ProtNLM"/>
    </source>
</evidence>
<dbReference type="InterPro" id="IPR052161">
    <property type="entry name" value="Mycobact_Acyl-CoA_DH"/>
</dbReference>
<feature type="domain" description="Acyl-CoA dehydrogenase/oxidase N-terminal" evidence="6">
    <location>
        <begin position="63"/>
        <end position="148"/>
    </location>
</feature>
<evidence type="ECO:0000256" key="4">
    <source>
        <dbReference type="ARBA" id="ARBA00023002"/>
    </source>
</evidence>
<dbReference type="EMBL" id="UINC01046349">
    <property type="protein sequence ID" value="SVB54249.1"/>
    <property type="molecule type" value="Genomic_DNA"/>
</dbReference>
<protein>
    <recommendedName>
        <fullName evidence="8">Acyl-CoA oxidase/dehydrogenase middle domain-containing protein</fullName>
    </recommendedName>
</protein>
<dbReference type="Pfam" id="PF02771">
    <property type="entry name" value="Acyl-CoA_dh_N"/>
    <property type="match status" value="1"/>
</dbReference>
<organism evidence="7">
    <name type="scientific">marine metagenome</name>
    <dbReference type="NCBI Taxonomy" id="408172"/>
    <lineage>
        <taxon>unclassified sequences</taxon>
        <taxon>metagenomes</taxon>
        <taxon>ecological metagenomes</taxon>
    </lineage>
</organism>
<keyword evidence="4" id="KW-0560">Oxidoreductase</keyword>